<reference evidence="1" key="1">
    <citation type="submission" date="2022-10" db="EMBL/GenBank/DDBJ databases">
        <title>Genome Sequence of Xylaria curta.</title>
        <authorList>
            <person name="Buettner E."/>
        </authorList>
    </citation>
    <scope>NUCLEOTIDE SEQUENCE</scope>
    <source>
        <strain evidence="1">Babe10</strain>
    </source>
</reference>
<dbReference type="Proteomes" id="UP001143856">
    <property type="component" value="Unassembled WGS sequence"/>
</dbReference>
<comment type="caution">
    <text evidence="1">The sequence shown here is derived from an EMBL/GenBank/DDBJ whole genome shotgun (WGS) entry which is preliminary data.</text>
</comment>
<evidence type="ECO:0000313" key="2">
    <source>
        <dbReference type="Proteomes" id="UP001143856"/>
    </source>
</evidence>
<name>A0ACC1PEW0_9PEZI</name>
<proteinExistence type="predicted"/>
<protein>
    <submittedName>
        <fullName evidence="1">Uncharacterized protein</fullName>
    </submittedName>
</protein>
<evidence type="ECO:0000313" key="1">
    <source>
        <dbReference type="EMBL" id="KAJ2991257.1"/>
    </source>
</evidence>
<keyword evidence="2" id="KW-1185">Reference proteome</keyword>
<organism evidence="1 2">
    <name type="scientific">Xylaria curta</name>
    <dbReference type="NCBI Taxonomy" id="42375"/>
    <lineage>
        <taxon>Eukaryota</taxon>
        <taxon>Fungi</taxon>
        <taxon>Dikarya</taxon>
        <taxon>Ascomycota</taxon>
        <taxon>Pezizomycotina</taxon>
        <taxon>Sordariomycetes</taxon>
        <taxon>Xylariomycetidae</taxon>
        <taxon>Xylariales</taxon>
        <taxon>Xylariaceae</taxon>
        <taxon>Xylaria</taxon>
    </lineage>
</organism>
<sequence>MALRLQEIDPENDFPALANCLFESYEEPLQKFFHVFFPIHGSGSEARDEAIKEAADRLKLWHTHDPSSYWQKVVDEGTGKIAGGALWNIHQQNPFENPPPSVPTWFPDDGSRRFVEKALENHSRPRSQVAQKPHLCKPKTRDNDVLPAYTFLDLFIIFTHPEYRRKGVGQQFMEWGIKKSDESGLDFYLDSTPYGRPLYEANGFTYIEENVNIPATENPDDKWKEIENKVGPFTFWLMWRPASGSKPSEAQ</sequence>
<gene>
    <name evidence="1" type="ORF">NUW58_g2578</name>
</gene>
<accession>A0ACC1PEW0</accession>
<dbReference type="EMBL" id="JAPDGR010000344">
    <property type="protein sequence ID" value="KAJ2991257.1"/>
    <property type="molecule type" value="Genomic_DNA"/>
</dbReference>